<name>A0A1U9UZ66_CUPNE</name>
<reference evidence="2" key="1">
    <citation type="submission" date="2017-02" db="EMBL/GenBank/DDBJ databases">
        <title>Complete genome sequence of Cupriavidus necator strain NH9, a 3-chlorobenzoate degrader.</title>
        <authorList>
            <person name="Moriuchi R."/>
            <person name="Dohra H."/>
            <person name="Ogawa N."/>
        </authorList>
    </citation>
    <scope>NUCLEOTIDE SEQUENCE [LARGE SCALE GENOMIC DNA]</scope>
    <source>
        <strain evidence="2">NH9</strain>
    </source>
</reference>
<dbReference type="AlphaFoldDB" id="A0A1U9UZ66"/>
<gene>
    <name evidence="1" type="ORF">BJN34_27040</name>
</gene>
<proteinExistence type="predicted"/>
<sequence>MSTPVYFPRHSTFVAELPHPDEWIKKTSLTFSKRGPSTVAMDAGYGSFYGAVGKPNEFDEALTLFNRMSAYLKEKGGMWSKCERNKASKGLLARNI</sequence>
<organism evidence="1 2">
    <name type="scientific">Cupriavidus necator</name>
    <name type="common">Alcaligenes eutrophus</name>
    <name type="synonym">Ralstonia eutropha</name>
    <dbReference type="NCBI Taxonomy" id="106590"/>
    <lineage>
        <taxon>Bacteria</taxon>
        <taxon>Pseudomonadati</taxon>
        <taxon>Pseudomonadota</taxon>
        <taxon>Betaproteobacteria</taxon>
        <taxon>Burkholderiales</taxon>
        <taxon>Burkholderiaceae</taxon>
        <taxon>Cupriavidus</taxon>
    </lineage>
</organism>
<dbReference type="RefSeq" id="WP_078199883.1">
    <property type="nucleotide sequence ID" value="NZ_CP017758.1"/>
</dbReference>
<dbReference type="EMBL" id="CP017758">
    <property type="protein sequence ID" value="AQV97521.1"/>
    <property type="molecule type" value="Genomic_DNA"/>
</dbReference>
<dbReference type="OrthoDB" id="9050632at2"/>
<dbReference type="KEGG" id="cuh:BJN34_27040"/>
<evidence type="ECO:0000313" key="2">
    <source>
        <dbReference type="Proteomes" id="UP000189627"/>
    </source>
</evidence>
<dbReference type="Proteomes" id="UP000189627">
    <property type="component" value="Chromosome 2"/>
</dbReference>
<accession>A0A1U9UZ66</accession>
<evidence type="ECO:0000313" key="1">
    <source>
        <dbReference type="EMBL" id="AQV97521.1"/>
    </source>
</evidence>
<protein>
    <submittedName>
        <fullName evidence="1">Uncharacterized protein</fullName>
    </submittedName>
</protein>